<accession>A0ABR8C7F3</accession>
<reference evidence="1 2" key="1">
    <citation type="journal article" date="2020" name="ISME J.">
        <title>Comparative genomics reveals insights into cyanobacterial evolution and habitat adaptation.</title>
        <authorList>
            <person name="Chen M.Y."/>
            <person name="Teng W.K."/>
            <person name="Zhao L."/>
            <person name="Hu C.X."/>
            <person name="Zhou Y.K."/>
            <person name="Han B.P."/>
            <person name="Song L.R."/>
            <person name="Shu W.S."/>
        </authorList>
    </citation>
    <scope>NUCLEOTIDE SEQUENCE [LARGE SCALE GENOMIC DNA]</scope>
    <source>
        <strain evidence="1 2">FACHB-1050</strain>
    </source>
</reference>
<sequence length="63" mass="7863">MFFLPIAVIAIAIMLKWFRDFARLVRPEYDQAIERTHQQYLLECRDMLNRIYFQSEMEDKYRE</sequence>
<dbReference type="RefSeq" id="WP_190577578.1">
    <property type="nucleotide sequence ID" value="NZ_JACJQY010000008.1"/>
</dbReference>
<gene>
    <name evidence="1" type="ORF">H6G05_07510</name>
</gene>
<protein>
    <submittedName>
        <fullName evidence="1">Uncharacterized protein</fullName>
    </submittedName>
</protein>
<organism evidence="1 2">
    <name type="scientific">Phormidium tenue FACHB-1050</name>
    <dbReference type="NCBI Taxonomy" id="2692857"/>
    <lineage>
        <taxon>Bacteria</taxon>
        <taxon>Bacillati</taxon>
        <taxon>Cyanobacteriota</taxon>
        <taxon>Cyanophyceae</taxon>
        <taxon>Oscillatoriophycideae</taxon>
        <taxon>Oscillatoriales</taxon>
        <taxon>Oscillatoriaceae</taxon>
        <taxon>Phormidium</taxon>
    </lineage>
</organism>
<keyword evidence="2" id="KW-1185">Reference proteome</keyword>
<comment type="caution">
    <text evidence="1">The sequence shown here is derived from an EMBL/GenBank/DDBJ whole genome shotgun (WGS) entry which is preliminary data.</text>
</comment>
<name>A0ABR8C7F3_9CYAN</name>
<proteinExistence type="predicted"/>
<evidence type="ECO:0000313" key="2">
    <source>
        <dbReference type="Proteomes" id="UP000618445"/>
    </source>
</evidence>
<dbReference type="EMBL" id="JACJQY010000008">
    <property type="protein sequence ID" value="MBD2316692.1"/>
    <property type="molecule type" value="Genomic_DNA"/>
</dbReference>
<dbReference type="Proteomes" id="UP000618445">
    <property type="component" value="Unassembled WGS sequence"/>
</dbReference>
<evidence type="ECO:0000313" key="1">
    <source>
        <dbReference type="EMBL" id="MBD2316692.1"/>
    </source>
</evidence>